<evidence type="ECO:0000313" key="1">
    <source>
        <dbReference type="EMBL" id="SEL92811.1"/>
    </source>
</evidence>
<keyword evidence="2" id="KW-1185">Reference proteome</keyword>
<sequence>MFRKIIIFMIFLMFGLCSNYLFAQQKYEKESRIKPKDVPSKAMNFIDSINLKNRVKWYLEEGLETKSIEAKFKYNSKKYSVEFDTLGNIEDAEIEIKWDEMQTPFKDSISSQLKKDCLKQKIVKVQIQYSGTSSEILSKLRENKTSGNLTIKYEVVVRCKSKDTVVLFEYLFNKKAQVLSRSEIIFKNSSHLEY</sequence>
<reference evidence="2" key="1">
    <citation type="submission" date="2016-10" db="EMBL/GenBank/DDBJ databases">
        <authorList>
            <person name="Varghese N."/>
            <person name="Submissions S."/>
        </authorList>
    </citation>
    <scope>NUCLEOTIDE SEQUENCE [LARGE SCALE GENOMIC DNA]</scope>
    <source>
        <strain evidence="2">DSM 16471</strain>
    </source>
</reference>
<dbReference type="SUPFAM" id="SSF160574">
    <property type="entry name" value="BT0923-like"/>
    <property type="match status" value="1"/>
</dbReference>
<evidence type="ECO:0000313" key="2">
    <source>
        <dbReference type="Proteomes" id="UP000198990"/>
    </source>
</evidence>
<organism evidence="1 2">
    <name type="scientific">Maribacter orientalis</name>
    <dbReference type="NCBI Taxonomy" id="228957"/>
    <lineage>
        <taxon>Bacteria</taxon>
        <taxon>Pseudomonadati</taxon>
        <taxon>Bacteroidota</taxon>
        <taxon>Flavobacteriia</taxon>
        <taxon>Flavobacteriales</taxon>
        <taxon>Flavobacteriaceae</taxon>
        <taxon>Maribacter</taxon>
    </lineage>
</organism>
<dbReference type="RefSeq" id="WP_091625605.1">
    <property type="nucleotide sequence ID" value="NZ_FNZN01000007.1"/>
</dbReference>
<name>A0A1H7U744_9FLAO</name>
<proteinExistence type="predicted"/>
<dbReference type="EMBL" id="FNZN01000007">
    <property type="protein sequence ID" value="SEL92811.1"/>
    <property type="molecule type" value="Genomic_DNA"/>
</dbReference>
<dbReference type="AlphaFoldDB" id="A0A1H7U744"/>
<dbReference type="STRING" id="228957.SAMN04488008_10730"/>
<evidence type="ECO:0008006" key="3">
    <source>
        <dbReference type="Google" id="ProtNLM"/>
    </source>
</evidence>
<gene>
    <name evidence="1" type="ORF">SAMN04488008_10730</name>
</gene>
<dbReference type="Proteomes" id="UP000198990">
    <property type="component" value="Unassembled WGS sequence"/>
</dbReference>
<protein>
    <recommendedName>
        <fullName evidence="3">Beta-lactamase-inhibitor-like, PepSY-like</fullName>
    </recommendedName>
</protein>
<dbReference type="OrthoDB" id="943438at2"/>
<accession>A0A1H7U744</accession>